<dbReference type="RefSeq" id="WP_163693993.1">
    <property type="nucleotide sequence ID" value="NZ_FXTW01000003.1"/>
</dbReference>
<dbReference type="InterPro" id="IPR028098">
    <property type="entry name" value="Glyco_trans_4-like_N"/>
</dbReference>
<sequence length="398" mass="45623">MRILYLALGFPDMDTSQNMFTELVLEFHKNGHNIDVVAPVRNQSRTGLQLEAGIRVIRVPTLKLFNVGLIQKGLANLLLPFQYKKALKKSGFDLSYDLIIMSTPPITLDFLAKWFKFHFGSKIYLILRDIFPQNAVDLKMMSYKSPFYKYFRKKEKALYKLADFIGCMSQGNIDYVLRHNPEVQNSKLHLLPNWRTPIPNLEDKEINEIKAKFNLTGKFVVFFGGNMGKPQKLENIVYLAEACRDIEDVIFFLVGDGNERVYLEQLVKDAELQNIILQGQVSPKDYHRLLQSADIGIISLSQDFTIPNIPSKTISYFNAKKPVLASIDKNTDFGKLLEESGAGLWCEAGNTPEMKKALQYLMEHKAERIEMGLKGYKYLQENLLTSMAYERIMAQVSH</sequence>
<dbReference type="PANTHER" id="PTHR12526:SF609">
    <property type="entry name" value="LIPOPOLYSACCHARIDE BIOSYNTHESIS PROTEIN"/>
    <property type="match status" value="1"/>
</dbReference>
<evidence type="ECO:0000313" key="2">
    <source>
        <dbReference type="EMBL" id="NER11538.1"/>
    </source>
</evidence>
<evidence type="ECO:0000313" key="3">
    <source>
        <dbReference type="Proteomes" id="UP000468443"/>
    </source>
</evidence>
<dbReference type="Gene3D" id="3.40.50.2000">
    <property type="entry name" value="Glycogen Phosphorylase B"/>
    <property type="match status" value="2"/>
</dbReference>
<comment type="caution">
    <text evidence="2">The sequence shown here is derived from an EMBL/GenBank/DDBJ whole genome shotgun (WGS) entry which is preliminary data.</text>
</comment>
<protein>
    <submittedName>
        <fullName evidence="2">Glycosyltransferase</fullName>
    </submittedName>
</protein>
<dbReference type="Proteomes" id="UP000468443">
    <property type="component" value="Unassembled WGS sequence"/>
</dbReference>
<name>A0A6P0UI55_9FLAO</name>
<evidence type="ECO:0000259" key="1">
    <source>
        <dbReference type="Pfam" id="PF13439"/>
    </source>
</evidence>
<organism evidence="2 3">
    <name type="scientific">Muriicola jejuensis</name>
    <dbReference type="NCBI Taxonomy" id="504488"/>
    <lineage>
        <taxon>Bacteria</taxon>
        <taxon>Pseudomonadati</taxon>
        <taxon>Bacteroidota</taxon>
        <taxon>Flavobacteriia</taxon>
        <taxon>Flavobacteriales</taxon>
        <taxon>Flavobacteriaceae</taxon>
        <taxon>Muriicola</taxon>
    </lineage>
</organism>
<dbReference type="EMBL" id="JAABOP010000005">
    <property type="protein sequence ID" value="NER11538.1"/>
    <property type="molecule type" value="Genomic_DNA"/>
</dbReference>
<dbReference type="CDD" id="cd03794">
    <property type="entry name" value="GT4_WbuB-like"/>
    <property type="match status" value="1"/>
</dbReference>
<reference evidence="2 3" key="1">
    <citation type="submission" date="2020-01" db="EMBL/GenBank/DDBJ databases">
        <title>Muriicola jejuensis KCTC 22299.</title>
        <authorList>
            <person name="Wang G."/>
        </authorList>
    </citation>
    <scope>NUCLEOTIDE SEQUENCE [LARGE SCALE GENOMIC DNA]</scope>
    <source>
        <strain evidence="2 3">KCTC 22299</strain>
    </source>
</reference>
<feature type="domain" description="Glycosyltransferase subfamily 4-like N-terminal" evidence="1">
    <location>
        <begin position="19"/>
        <end position="193"/>
    </location>
</feature>
<dbReference type="Pfam" id="PF13439">
    <property type="entry name" value="Glyco_transf_4"/>
    <property type="match status" value="1"/>
</dbReference>
<accession>A0A6P0UI55</accession>
<dbReference type="Pfam" id="PF13692">
    <property type="entry name" value="Glyco_trans_1_4"/>
    <property type="match status" value="1"/>
</dbReference>
<dbReference type="PANTHER" id="PTHR12526">
    <property type="entry name" value="GLYCOSYLTRANSFERASE"/>
    <property type="match status" value="1"/>
</dbReference>
<gene>
    <name evidence="2" type="ORF">GWK09_13480</name>
</gene>
<keyword evidence="2" id="KW-0808">Transferase</keyword>
<dbReference type="GO" id="GO:0016757">
    <property type="term" value="F:glycosyltransferase activity"/>
    <property type="evidence" value="ECO:0007669"/>
    <property type="project" value="UniProtKB-ARBA"/>
</dbReference>
<proteinExistence type="predicted"/>
<keyword evidence="3" id="KW-1185">Reference proteome</keyword>
<dbReference type="AlphaFoldDB" id="A0A6P0UI55"/>
<dbReference type="SUPFAM" id="SSF53756">
    <property type="entry name" value="UDP-Glycosyltransferase/glycogen phosphorylase"/>
    <property type="match status" value="1"/>
</dbReference>